<dbReference type="GeneID" id="72185590"/>
<dbReference type="RefSeq" id="WP_248648994.1">
    <property type="nucleotide sequence ID" value="NZ_CP096659.1"/>
</dbReference>
<reference evidence="2 3" key="1">
    <citation type="submission" date="2022-04" db="EMBL/GenBank/DDBJ databases">
        <title>Diverse halophilic archaea isolated from saline environments.</title>
        <authorList>
            <person name="Cui H.-L."/>
        </authorList>
    </citation>
    <scope>NUCLEOTIDE SEQUENCE [LARGE SCALE GENOMIC DNA]</scope>
    <source>
        <strain evidence="2 3">XZYJT49</strain>
    </source>
</reference>
<dbReference type="EMBL" id="CP096659">
    <property type="protein sequence ID" value="UPV72935.1"/>
    <property type="molecule type" value="Genomic_DNA"/>
</dbReference>
<protein>
    <submittedName>
        <fullName evidence="2">Uncharacterized protein</fullName>
    </submittedName>
</protein>
<feature type="region of interest" description="Disordered" evidence="1">
    <location>
        <begin position="290"/>
        <end position="341"/>
    </location>
</feature>
<dbReference type="KEGG" id="halx:M0R89_10285"/>
<feature type="compositionally biased region" description="Basic and acidic residues" evidence="1">
    <location>
        <begin position="331"/>
        <end position="341"/>
    </location>
</feature>
<accession>A0A8U0HPG0</accession>
<evidence type="ECO:0000256" key="1">
    <source>
        <dbReference type="SAM" id="MobiDB-lite"/>
    </source>
</evidence>
<evidence type="ECO:0000313" key="3">
    <source>
        <dbReference type="Proteomes" id="UP000830729"/>
    </source>
</evidence>
<organism evidence="2 3">
    <name type="scientific">Halorussus limi</name>
    <dbReference type="NCBI Taxonomy" id="2938695"/>
    <lineage>
        <taxon>Archaea</taxon>
        <taxon>Methanobacteriati</taxon>
        <taxon>Methanobacteriota</taxon>
        <taxon>Stenosarchaea group</taxon>
        <taxon>Halobacteria</taxon>
        <taxon>Halobacteriales</taxon>
        <taxon>Haladaptataceae</taxon>
        <taxon>Halorussus</taxon>
    </lineage>
</organism>
<evidence type="ECO:0000313" key="2">
    <source>
        <dbReference type="EMBL" id="UPV72935.1"/>
    </source>
</evidence>
<keyword evidence="3" id="KW-1185">Reference proteome</keyword>
<feature type="compositionally biased region" description="Basic and acidic residues" evidence="1">
    <location>
        <begin position="290"/>
        <end position="303"/>
    </location>
</feature>
<dbReference type="AlphaFoldDB" id="A0A8U0HPG0"/>
<proteinExistence type="predicted"/>
<name>A0A8U0HPG0_9EURY</name>
<feature type="compositionally biased region" description="Acidic residues" evidence="1">
    <location>
        <begin position="304"/>
        <end position="315"/>
    </location>
</feature>
<gene>
    <name evidence="2" type="ORF">M0R89_10285</name>
</gene>
<sequence length="341" mass="38052">MRRREFLRFSAVSLFGLQSSHTTQLVQAQSELGPDVSATIINTVDAIRENTDFEKVDVKKSIDKMCSSYSSFAEKAKTEFRTLSSNNSLLRYVARTTADVLHVLQDTLGLDLSPLEDTVGIRIADNPVSSIASTLEDALSSFDNALRSISSLVPVAGSLFGMVENGCAYDRFAEQEKEDKAEEAKEDFLICAVMLLLDLLLIYTGGTYKIAFRGTRKIANTLLVRIRSLIGFDAYSIVMKTVYWLVHGTVENSPSLIAEEIDETETTLEGVDIDYNESEFLEVGYDQTDKKQLQRQTNERDRFDDEDSSDDILDDDGGKLFDLPSLSEWGNGKDDRPWVPG</sequence>
<dbReference type="Proteomes" id="UP000830729">
    <property type="component" value="Chromosome"/>
</dbReference>